<protein>
    <submittedName>
        <fullName evidence="2">Transporter</fullName>
    </submittedName>
</protein>
<organism evidence="2 3">
    <name type="scientific">Sedimentitalea xiamensis</name>
    <dbReference type="NCBI Taxonomy" id="3050037"/>
    <lineage>
        <taxon>Bacteria</taxon>
        <taxon>Pseudomonadati</taxon>
        <taxon>Pseudomonadota</taxon>
        <taxon>Alphaproteobacteria</taxon>
        <taxon>Rhodobacterales</taxon>
        <taxon>Paracoccaceae</taxon>
        <taxon>Sedimentitalea</taxon>
    </lineage>
</organism>
<dbReference type="Pfam" id="PF13557">
    <property type="entry name" value="Phenol_MetA_deg"/>
    <property type="match status" value="1"/>
</dbReference>
<accession>A0ABT7FKT4</accession>
<sequence length="303" mass="32288">MKLSLPRLGASIFALGLGSALPAAAQMPIAGNYGLGAGLGQSSAILPPPGTHVIENGWIGYDIDRFVDGNGKDTGAPGVDVRATRLAFRYVVPDVTLLGGDYAPGLVLTYRDQVLRPEPGSKTAYQPGDAVFTPIALGWHQGTWHTQVSYTIWIPTGKFEEGGQTNTGKGLWSQMFYAGTTWRQETDLPWAVTLQARYETFGKQKDTDIRPGDVFSIEAAIGKEVVSGLSLGLLAATSFQVTQQTGTPGGNPDKYRINIAGGEIVWKPKSLPGAQVALRVGKDFDNRNTSEGIASLLSLAYAF</sequence>
<evidence type="ECO:0000313" key="3">
    <source>
        <dbReference type="Proteomes" id="UP001227126"/>
    </source>
</evidence>
<comment type="caution">
    <text evidence="2">The sequence shown here is derived from an EMBL/GenBank/DDBJ whole genome shotgun (WGS) entry which is preliminary data.</text>
</comment>
<gene>
    <name evidence="2" type="ORF">QO034_22000</name>
</gene>
<dbReference type="EMBL" id="JASNJE010000049">
    <property type="protein sequence ID" value="MDK3075741.1"/>
    <property type="molecule type" value="Genomic_DNA"/>
</dbReference>
<evidence type="ECO:0000313" key="2">
    <source>
        <dbReference type="EMBL" id="MDK3075741.1"/>
    </source>
</evidence>
<evidence type="ECO:0000256" key="1">
    <source>
        <dbReference type="SAM" id="SignalP"/>
    </source>
</evidence>
<keyword evidence="1" id="KW-0732">Signal</keyword>
<name>A0ABT7FKT4_9RHOB</name>
<dbReference type="RefSeq" id="WP_284487661.1">
    <property type="nucleotide sequence ID" value="NZ_JASNJE010000049.1"/>
</dbReference>
<reference evidence="2 3" key="1">
    <citation type="submission" date="2023-05" db="EMBL/GenBank/DDBJ databases">
        <title>Sedimentitalea sp. nov. JM2-8.</title>
        <authorList>
            <person name="Huang J."/>
        </authorList>
    </citation>
    <scope>NUCLEOTIDE SEQUENCE [LARGE SCALE GENOMIC DNA]</scope>
    <source>
        <strain evidence="2 3">JM2-8</strain>
    </source>
</reference>
<feature type="signal peptide" evidence="1">
    <location>
        <begin position="1"/>
        <end position="25"/>
    </location>
</feature>
<dbReference type="InterPro" id="IPR025737">
    <property type="entry name" value="FApF"/>
</dbReference>
<dbReference type="Proteomes" id="UP001227126">
    <property type="component" value="Unassembled WGS sequence"/>
</dbReference>
<feature type="chain" id="PRO_5047138258" evidence="1">
    <location>
        <begin position="26"/>
        <end position="303"/>
    </location>
</feature>
<proteinExistence type="predicted"/>
<keyword evidence="3" id="KW-1185">Reference proteome</keyword>